<sequence>MTFSFVNRGWSTRGGVAIHSDFPILPHSIDVTQFLDCVRRLSTVSLVDRLSCAAIVDYVFIVSKVCWRDAMDALLGGNVMDYGRRAGRELRERLTLSPTAVAIDGVDFSPALKTVPNTEFTAYGPHPSLTIPADVKCDVVWLLPDARAREIGCINLRWHGLRATSFGGKMLRVHQSADPPQCAHLVYLERLPNEEVNAAAASTLTLYTECVGVVSPKMDGVDYSTMGRRVHVYGDYIVERYILLDKRALTDGIVEEKFNLLWLTCLCFHVIDDTLTLRDDCDELLTMWIGSYFIDECDTSGDVFPFCLSSRGYKQFDEYGVEMAPCVFSDDAYDVNRRAGGVLVATQLMATGLNFVLTRGPLHGDETLVALRELHVHGILRDGVMVDRCTSMLWLYVHAFGANPWILKELRNISTQYPSLISVAGREVSQWNVNATSVGITLLHLSDAFEEFSPFCAELFTCEVRANEPSLGCRLIFSLLLREHRFSGAGTALRHRAILAFVGASYTRGPYFPHHLRIGPQDTSHVATIVDGAPYRHIIAEVMRGNVGYHAPPTLVAREKAQAHAILRYLGALHPNRGAGVDIPCFGALPPDDLSPIHDNEIIGTAGERRVRGRVRVSRKKSALIAYLCAKLYATQRGYVPQSEELTALATMGSAGHREEPGRAARVIQAVNPLLLMFDSLLTYLYKISQETGDFVKLLFKDTEGVQSRYRQREVLTHMRYDAQNRPLFCFYQYDGKNMQSGVNKEQMALLIDMFLEFDPRGKYDLTYLLSTFGGYDRAELTDAVLKRILLSSYNGNSMLASTRRVALNTLGTGELSMTFVENTVFLNSGALNTTQANTLVAVFHALAMRKAFARDPDVELVRSYHQGDDLVVVGRLRNGYGKLSVVESAQWYAAVCHRITRVGISLAEAAGTPAEVNKTITGPTTMLLRYYFGDGTMVPPVGVLGRLYQAERDEIFQGVPSLLSRFYSTFALAQTVGFNHLILMPMCMLAYQAIRKVPSLVYPHCAVTLPCTSGIPRTRVFMSLGLLFLASFGRSILADASVRSSAFFLPLVLLTRFAPPERPAQVFYPVLAVSIPGSQTLMWHMDGGHTQRVFVGDSSQCNAYLLSHPGISRFYRRQMAMYRAFKQRAGPDIRAPAPSLLSVVDDPVPMDPRELADYMEQRPFVQDLAAELAKASLISGFRRCFRAPTVIRSALSTIFGCMTNCVYNNWMIFASETVTHENARLSPDVVRLLQALPPPGHPSRHAFLEAIRTVYNQQAYGAVLQTAADLRTGNFMNECGLLDTDGNQLDPSCSAVGAVEYDGTTLVVRGDGLN</sequence>
<accession>A0A2R2X356</accession>
<dbReference type="EMBL" id="KX373296">
    <property type="protein sequence ID" value="ASN64752.1"/>
    <property type="molecule type" value="Genomic_RNA"/>
</dbReference>
<reference evidence="1" key="1">
    <citation type="journal article" date="2018" name="Proc. Natl. Acad. Sci. U.S.A.">
        <title>Viral discovery and diversity in trypanosomatid protozoa with a focus on relatives of the human parasite Leishmania.</title>
        <authorList>
            <person name="Grybchuk D."/>
            <person name="Akopyants N.S."/>
            <person name="Kostygov A.Y."/>
            <person name="Konovalovas A."/>
            <person name="Lye L.F."/>
            <person name="Dobson D.E."/>
            <person name="Zangger H."/>
            <person name="Fasel N."/>
            <person name="Butenko A."/>
            <person name="Frolov A.O."/>
            <person name="Votypka J."/>
            <person name="d'Avila-Levy C.M."/>
            <person name="Kulich P."/>
            <person name="Moravcova J."/>
            <person name="Plevka P."/>
            <person name="Rogozin I.B."/>
            <person name="Serva S."/>
            <person name="Lukes J."/>
            <person name="Beverley S.M."/>
            <person name="Yurchenko V."/>
        </authorList>
    </citation>
    <scope>NUCLEOTIDE SEQUENCE</scope>
    <source>
        <strain evidence="1">OSUD1</strain>
    </source>
</reference>
<evidence type="ECO:0000313" key="1">
    <source>
        <dbReference type="EMBL" id="ASN64752.1"/>
    </source>
</evidence>
<proteinExistence type="predicted"/>
<protein>
    <submittedName>
        <fullName evidence="1">Uncharacterized protein</fullName>
    </submittedName>
</protein>
<organism evidence="1">
    <name type="scientific">Leptomonas pyrrhocoris RNA virus satellite RNA3</name>
    <dbReference type="NCBI Taxonomy" id="2022122"/>
    <lineage>
        <taxon>Viruses</taxon>
        <taxon>unclassified satellites</taxon>
        <taxon>RNA satellites</taxon>
    </lineage>
</organism>
<name>A0A2R2X356_9VIRU</name>